<proteinExistence type="predicted"/>
<dbReference type="Proteomes" id="UP000239576">
    <property type="component" value="Unassembled WGS sequence"/>
</dbReference>
<keyword evidence="1" id="KW-0812">Transmembrane</keyword>
<keyword evidence="3" id="KW-1185">Reference proteome</keyword>
<evidence type="ECO:0000313" key="3">
    <source>
        <dbReference type="Proteomes" id="UP000239576"/>
    </source>
</evidence>
<dbReference type="Gene3D" id="3.40.50.300">
    <property type="entry name" value="P-loop containing nucleotide triphosphate hydrolases"/>
    <property type="match status" value="1"/>
</dbReference>
<feature type="transmembrane region" description="Helical" evidence="1">
    <location>
        <begin position="371"/>
        <end position="391"/>
    </location>
</feature>
<reference evidence="2 3" key="2">
    <citation type="submission" date="2018-03" db="EMBL/GenBank/DDBJ databases">
        <title>The ancient ancestry and fast evolution of plastids.</title>
        <authorList>
            <person name="Moore K.R."/>
            <person name="Magnabosco C."/>
            <person name="Momper L."/>
            <person name="Gold D.A."/>
            <person name="Bosak T."/>
            <person name="Fournier G.P."/>
        </authorList>
    </citation>
    <scope>NUCLEOTIDE SEQUENCE [LARGE SCALE GENOMIC DNA]</scope>
    <source>
        <strain evidence="2 3">ULC18</strain>
    </source>
</reference>
<accession>A0A2T1E9L1</accession>
<dbReference type="InterPro" id="IPR027417">
    <property type="entry name" value="P-loop_NTPase"/>
</dbReference>
<dbReference type="Pfam" id="PF14516">
    <property type="entry name" value="AAA_35"/>
    <property type="match status" value="1"/>
</dbReference>
<reference evidence="3" key="1">
    <citation type="submission" date="2018-02" db="EMBL/GenBank/DDBJ databases">
        <authorList>
            <person name="Moore K."/>
            <person name="Momper L."/>
        </authorList>
    </citation>
    <scope>NUCLEOTIDE SEQUENCE [LARGE SCALE GENOMIC DNA]</scope>
    <source>
        <strain evidence="3">ULC18</strain>
    </source>
</reference>
<dbReference type="OrthoDB" id="434800at2"/>
<dbReference type="EMBL" id="PVWK01000062">
    <property type="protein sequence ID" value="PSB29439.1"/>
    <property type="molecule type" value="Genomic_DNA"/>
</dbReference>
<organism evidence="2 3">
    <name type="scientific">Stenomitos frigidus ULC18</name>
    <dbReference type="NCBI Taxonomy" id="2107698"/>
    <lineage>
        <taxon>Bacteria</taxon>
        <taxon>Bacillati</taxon>
        <taxon>Cyanobacteriota</taxon>
        <taxon>Cyanophyceae</taxon>
        <taxon>Leptolyngbyales</taxon>
        <taxon>Leptolyngbyaceae</taxon>
        <taxon>Stenomitos</taxon>
    </lineage>
</organism>
<dbReference type="AlphaFoldDB" id="A0A2T1E9L1"/>
<keyword evidence="1" id="KW-1133">Transmembrane helix</keyword>
<evidence type="ECO:0000313" key="2">
    <source>
        <dbReference type="EMBL" id="PSB29439.1"/>
    </source>
</evidence>
<gene>
    <name evidence="2" type="ORF">C7B82_11510</name>
</gene>
<evidence type="ECO:0000256" key="1">
    <source>
        <dbReference type="SAM" id="Phobius"/>
    </source>
</evidence>
<comment type="caution">
    <text evidence="2">The sequence shown here is derived from an EMBL/GenBank/DDBJ whole genome shotgun (WGS) entry which is preliminary data.</text>
</comment>
<protein>
    <submittedName>
        <fullName evidence="2">Uncharacterized protein</fullName>
    </submittedName>
</protein>
<dbReference type="RefSeq" id="WP_106256433.1">
    <property type="nucleotide sequence ID" value="NZ_CAWNSW010000155.1"/>
</dbReference>
<name>A0A2T1E9L1_9CYAN</name>
<keyword evidence="1" id="KW-0472">Membrane</keyword>
<dbReference type="SUPFAM" id="SSF52540">
    <property type="entry name" value="P-loop containing nucleoside triphosphate hydrolases"/>
    <property type="match status" value="1"/>
</dbReference>
<sequence length="437" mass="49822">MSGATIYTVGGTVQAGGGVYLPRRADEELWGLCRSSTFAYVLTPRQMGKSSLMVQTAETLADEGIRSAIVDLQDLGAQVTAEQWYFGFLVKLEDQLMLDTDVVSWWRDREHLGVSQRLTQFFESVLLTEIPEPIVIFVDEIDTTLSLDFTDDFFTAIRYLYLARAHKPVFQRLSFVLVGVATPGDLIHDPKRTPFNIGQRVDLTDFTQTEALPLAAGFGLPADQATQVLGWVMQWTGGHPYLTQRLCRALVDAGQLYWTKEAVDRTVSSTFLGAMCEQDSNMQFVRDMLTKRADDVYGVLTTYREVWRGRQPVLDEEQSLTKSHLKLSGVVKRSDGALTVRNPIYREVFDDQWVKSHLPVNWMQRIQRARGVALMSMLLVLISVPLAVLAWERTSYAEKLHRETERQRQIIERFCHVLMYGGKKTQQQFPYEECNKQ</sequence>